<feature type="signal peptide" evidence="1">
    <location>
        <begin position="1"/>
        <end position="21"/>
    </location>
</feature>
<reference evidence="2 3" key="1">
    <citation type="submission" date="2019-03" db="EMBL/GenBank/DDBJ databases">
        <title>Draft Genome Sequence of Massilia arenosa sp. nov., a Novel Massilia Species Isolated from a Sandy-loam Maize Soil.</title>
        <authorList>
            <person name="Raths R."/>
            <person name="Peta V."/>
            <person name="Bucking H."/>
        </authorList>
    </citation>
    <scope>NUCLEOTIDE SEQUENCE [LARGE SCALE GENOMIC DNA]</scope>
    <source>
        <strain evidence="2 3">MC02</strain>
    </source>
</reference>
<dbReference type="PROSITE" id="PS51257">
    <property type="entry name" value="PROKAR_LIPOPROTEIN"/>
    <property type="match status" value="1"/>
</dbReference>
<dbReference type="OrthoDB" id="8707155at2"/>
<evidence type="ECO:0000256" key="1">
    <source>
        <dbReference type="SAM" id="SignalP"/>
    </source>
</evidence>
<evidence type="ECO:0000313" key="3">
    <source>
        <dbReference type="Proteomes" id="UP000298438"/>
    </source>
</evidence>
<gene>
    <name evidence="2" type="ORF">E4L96_10165</name>
</gene>
<name>A0A4Y9SE72_9BURK</name>
<dbReference type="AlphaFoldDB" id="A0A4Y9SE72"/>
<organism evidence="2 3">
    <name type="scientific">Zemynaea arenosa</name>
    <dbReference type="NCBI Taxonomy" id="2561931"/>
    <lineage>
        <taxon>Bacteria</taxon>
        <taxon>Pseudomonadati</taxon>
        <taxon>Pseudomonadota</taxon>
        <taxon>Betaproteobacteria</taxon>
        <taxon>Burkholderiales</taxon>
        <taxon>Oxalobacteraceae</taxon>
        <taxon>Telluria group</taxon>
        <taxon>Zemynaea</taxon>
    </lineage>
</organism>
<dbReference type="EMBL" id="SPVF01000128">
    <property type="protein sequence ID" value="TFW20850.1"/>
    <property type="molecule type" value="Genomic_DNA"/>
</dbReference>
<dbReference type="RefSeq" id="WP_135207094.1">
    <property type="nucleotide sequence ID" value="NZ_SPVF01000128.1"/>
</dbReference>
<feature type="chain" id="PRO_5021431998" description="DUF3304 domain-containing protein" evidence="1">
    <location>
        <begin position="22"/>
        <end position="186"/>
    </location>
</feature>
<comment type="caution">
    <text evidence="2">The sequence shown here is derived from an EMBL/GenBank/DDBJ whole genome shotgun (WGS) entry which is preliminary data.</text>
</comment>
<evidence type="ECO:0000313" key="2">
    <source>
        <dbReference type="EMBL" id="TFW20850.1"/>
    </source>
</evidence>
<sequence length="186" mass="20042">MYRFLLLFPLVGLVSALSGCAASRAPAPGEPSVQVVNVLSWDNALSGKRDGLRSAWPLHRLRGHGEEFPLAQVKQCQGTVCSWGVLKAGRTIRSAQATEQGVRVDLVLDVDVARNHAQRTGPQQAAVNIPADVPALAAQRHVERSVDLAYGKPARIDFDFGIAYDICAERLDGAGKPVDTCPLPYF</sequence>
<evidence type="ECO:0008006" key="4">
    <source>
        <dbReference type="Google" id="ProtNLM"/>
    </source>
</evidence>
<accession>A0A4Y9SE72</accession>
<dbReference type="Proteomes" id="UP000298438">
    <property type="component" value="Unassembled WGS sequence"/>
</dbReference>
<keyword evidence="3" id="KW-1185">Reference proteome</keyword>
<keyword evidence="1" id="KW-0732">Signal</keyword>
<proteinExistence type="predicted"/>
<protein>
    <recommendedName>
        <fullName evidence="4">DUF3304 domain-containing protein</fullName>
    </recommendedName>
</protein>